<dbReference type="EMBL" id="CAUYUJ010003510">
    <property type="protein sequence ID" value="CAK0805617.1"/>
    <property type="molecule type" value="Genomic_DNA"/>
</dbReference>
<keyword evidence="4" id="KW-1185">Reference proteome</keyword>
<gene>
    <name evidence="3" type="ORF">PCOR1329_LOCUS12087</name>
</gene>
<dbReference type="Proteomes" id="UP001189429">
    <property type="component" value="Unassembled WGS sequence"/>
</dbReference>
<feature type="compositionally biased region" description="Acidic residues" evidence="2">
    <location>
        <begin position="945"/>
        <end position="954"/>
    </location>
</feature>
<feature type="non-terminal residue" evidence="3">
    <location>
        <position position="954"/>
    </location>
</feature>
<name>A0ABN9QHW6_9DINO</name>
<evidence type="ECO:0000313" key="4">
    <source>
        <dbReference type="Proteomes" id="UP001189429"/>
    </source>
</evidence>
<feature type="coiled-coil region" evidence="1">
    <location>
        <begin position="158"/>
        <end position="188"/>
    </location>
</feature>
<evidence type="ECO:0000256" key="2">
    <source>
        <dbReference type="SAM" id="MobiDB-lite"/>
    </source>
</evidence>
<evidence type="ECO:0000256" key="1">
    <source>
        <dbReference type="SAM" id="Coils"/>
    </source>
</evidence>
<accession>A0ABN9QHW6</accession>
<keyword evidence="1" id="KW-0175">Coiled coil</keyword>
<reference evidence="3" key="1">
    <citation type="submission" date="2023-10" db="EMBL/GenBank/DDBJ databases">
        <authorList>
            <person name="Chen Y."/>
            <person name="Shah S."/>
            <person name="Dougan E. K."/>
            <person name="Thang M."/>
            <person name="Chan C."/>
        </authorList>
    </citation>
    <scope>NUCLEOTIDE SEQUENCE [LARGE SCALE GENOMIC DNA]</scope>
</reference>
<evidence type="ECO:0000313" key="3">
    <source>
        <dbReference type="EMBL" id="CAK0805617.1"/>
    </source>
</evidence>
<sequence length="954" mass="103333">MAVQRLKEDIASFLADRKMMEGMLTKGVVTHADAAALVLRILGHEDAQGPLSKRGMREAIRKYAVALAASRDDAHNLRMEAGAFEVDLFPSVLSEFAKVHLSEQDMDDVYNMAKPPPRKPAKDVPAAHGVLAMADGSPAAAGPAPCIAYMQADQDALAVRLETRDEEVEALKAELKKTQRSRAFFIQKAERLEVQLYDANQHIAALTAAINFRPGRHVTLHGGYTLAVRRNVGHASTMATLAMMTGDGPGSIKDPNTVVSYEHRAAAAKVVRSAAFYDDAIGDLTDQLEVHLLKCDGTNAELIQRKKVHVSTVHSSLRCLSHAVSLNAGGPTPESVADAVESQCITGDLLAIEKDDGPETHAFMLTHLKSVHCPTWRERAAAPPENPFFASVYIFGVDAGPGNLGALKRIPEDLRGAPDRVMFSAVFCFMHQLHLIVKDLLDRTEGFDWGPLKEGKRYWGTVATVANVWRSCGAPTRIHQAAVDIPGGGIHVAHEFFGKIPGRPLRGRWGSVAGAEKLIMRAKTFIGAVFRRAFGKDEAGPPPLAKAKAKANAKGAAKAAAKKRPAKVGEDEEAAYRQQQGDWRGTAVQMTGDSMWLALVHISYIAKEPITTYLYSAQKKKAALLRRERGGLTSVNGDFAAKVRDLFRADWEQMRASGQCGARLYAFLLVWRSRLPHDTQDLEGANSVLQRMAKLAPNLHIPLASDRLRLKLGTPIAASDCVDLHPAIMGHIGKQGYQDRFQPHVVADMPAGADAPPPPALPRYDAAVRAAARYAHAAGPLMHDFVDTAFTFSEDAGGERVAFLMCWSYHSKVSCATGKLRPLEDGSQFFHLDRPARIVPLTEDIGEMAMIGKGKGKAGAHAVLAVRSGPLEWVSLDRAKFGDEAVIEVKPKPPKRDRHGRPLDDGLEDFIGAAMGDVMEDDEDEYAGPIGGGVGVDDELGAKPEDEELDDGGQ</sequence>
<feature type="region of interest" description="Disordered" evidence="2">
    <location>
        <begin position="919"/>
        <end position="954"/>
    </location>
</feature>
<proteinExistence type="predicted"/>
<organism evidence="3 4">
    <name type="scientific">Prorocentrum cordatum</name>
    <dbReference type="NCBI Taxonomy" id="2364126"/>
    <lineage>
        <taxon>Eukaryota</taxon>
        <taxon>Sar</taxon>
        <taxon>Alveolata</taxon>
        <taxon>Dinophyceae</taxon>
        <taxon>Prorocentrales</taxon>
        <taxon>Prorocentraceae</taxon>
        <taxon>Prorocentrum</taxon>
    </lineage>
</organism>
<protein>
    <submittedName>
        <fullName evidence="3">Uncharacterized protein</fullName>
    </submittedName>
</protein>
<comment type="caution">
    <text evidence="3">The sequence shown here is derived from an EMBL/GenBank/DDBJ whole genome shotgun (WGS) entry which is preliminary data.</text>
</comment>